<dbReference type="EMBL" id="JAPQKQ010000003">
    <property type="protein sequence ID" value="KAJ5202212.1"/>
    <property type="molecule type" value="Genomic_DNA"/>
</dbReference>
<gene>
    <name evidence="1" type="ORF">N7449_004291</name>
</gene>
<organism evidence="1 2">
    <name type="scientific">Penicillium cf. viridicatum</name>
    <dbReference type="NCBI Taxonomy" id="2972119"/>
    <lineage>
        <taxon>Eukaryota</taxon>
        <taxon>Fungi</taxon>
        <taxon>Dikarya</taxon>
        <taxon>Ascomycota</taxon>
        <taxon>Pezizomycotina</taxon>
        <taxon>Eurotiomycetes</taxon>
        <taxon>Eurotiomycetidae</taxon>
        <taxon>Eurotiales</taxon>
        <taxon>Aspergillaceae</taxon>
        <taxon>Penicillium</taxon>
    </lineage>
</organism>
<dbReference type="AlphaFoldDB" id="A0A9W9MJ36"/>
<protein>
    <submittedName>
        <fullName evidence="1">Uncharacterized protein</fullName>
    </submittedName>
</protein>
<accession>A0A9W9MJ36</accession>
<evidence type="ECO:0000313" key="2">
    <source>
        <dbReference type="Proteomes" id="UP001150942"/>
    </source>
</evidence>
<sequence length="77" mass="8857">MADSVLRVQRRIHDVPRISNLAATVGRRCRNEYWDRHDHKIVGYFQLAYKVGGRGHGEKGPLAEADRCLTMCILNHQ</sequence>
<proteinExistence type="predicted"/>
<name>A0A9W9MJ36_9EURO</name>
<reference evidence="1" key="1">
    <citation type="submission" date="2022-11" db="EMBL/GenBank/DDBJ databases">
        <authorList>
            <person name="Petersen C."/>
        </authorList>
    </citation>
    <scope>NUCLEOTIDE SEQUENCE</scope>
    <source>
        <strain evidence="1">IBT 20477</strain>
    </source>
</reference>
<comment type="caution">
    <text evidence="1">The sequence shown here is derived from an EMBL/GenBank/DDBJ whole genome shotgun (WGS) entry which is preliminary data.</text>
</comment>
<evidence type="ECO:0000313" key="1">
    <source>
        <dbReference type="EMBL" id="KAJ5202212.1"/>
    </source>
</evidence>
<reference evidence="1" key="2">
    <citation type="journal article" date="2023" name="IMA Fungus">
        <title>Comparative genomic study of the Penicillium genus elucidates a diverse pangenome and 15 lateral gene transfer events.</title>
        <authorList>
            <person name="Petersen C."/>
            <person name="Sorensen T."/>
            <person name="Nielsen M.R."/>
            <person name="Sondergaard T.E."/>
            <person name="Sorensen J.L."/>
            <person name="Fitzpatrick D.A."/>
            <person name="Frisvad J.C."/>
            <person name="Nielsen K.L."/>
        </authorList>
    </citation>
    <scope>NUCLEOTIDE SEQUENCE</scope>
    <source>
        <strain evidence="1">IBT 20477</strain>
    </source>
</reference>
<dbReference type="Proteomes" id="UP001150942">
    <property type="component" value="Unassembled WGS sequence"/>
</dbReference>
<keyword evidence="2" id="KW-1185">Reference proteome</keyword>